<evidence type="ECO:0000313" key="5">
    <source>
        <dbReference type="Proteomes" id="UP000597444"/>
    </source>
</evidence>
<dbReference type="EMBL" id="BNJK01000001">
    <property type="protein sequence ID" value="GHO94458.1"/>
    <property type="molecule type" value="Genomic_DNA"/>
</dbReference>
<protein>
    <recommendedName>
        <fullName evidence="3">Protein kinase domain-containing protein</fullName>
    </recommendedName>
</protein>
<dbReference type="Pfam" id="PF03109">
    <property type="entry name" value="ABC1"/>
    <property type="match status" value="1"/>
</dbReference>
<sequence>MRSKTPRINRLTQIIRFFRVSRLLLWTIWVIYRERRRVVRARSRGNYEVQPNIEVLIRVLEAFRKAAIELGVLMIKLGQFFSSRADLLPEQALTVLADLQDEVPPAPFEHVVSVIEAELGKPVEEIFSVLERKCTAAASLGQVHKAVLASTGETVAVKVQRPHIAQLVSMDLSTLKFVIQVINRFVDTSDFIDLMGVYREFRRTVYEEIDYVTEATNAKRFREIFQHDPTIYIPRMHDEYISRRVLVMEWIDGIKINDYAALEAANINRLEVAKRTVNAYFHQFFEEGFFHADPHPGNIFVKKGAWSDGPVIAFVDFGMVGRLTKHMKRSLKEIFLGFVTRNSHAIVNALTSLGFIGDGANQAAIERGLSIMLEQYYGITLGEVRELDFPEVARELENLLYGQPFHIPAQFAFSGRAVGTLVGVSTGLAPDFNFLEVATPYARSFLGLDAEGITQTVQDVFTQLLDTSKVMLELPRSLERVITRIETGQLEVRLANIPGGHSRRSRGRRGNGGTTVVAASTNGSGSMLGGFMFVASLAGGIYLTGIHQAMPGWFCLGIAGITALATLLRR</sequence>
<dbReference type="Gene3D" id="1.10.510.10">
    <property type="entry name" value="Transferase(Phosphotransferase) domain 1"/>
    <property type="match status" value="1"/>
</dbReference>
<dbReference type="PANTHER" id="PTHR10566:SF113">
    <property type="entry name" value="PROTEIN ACTIVITY OF BC1 COMPLEX KINASE 7, CHLOROPLASTIC"/>
    <property type="match status" value="1"/>
</dbReference>
<evidence type="ECO:0000256" key="1">
    <source>
        <dbReference type="ARBA" id="ARBA00009670"/>
    </source>
</evidence>
<dbReference type="InterPro" id="IPR000719">
    <property type="entry name" value="Prot_kinase_dom"/>
</dbReference>
<evidence type="ECO:0000313" key="4">
    <source>
        <dbReference type="EMBL" id="GHO94458.1"/>
    </source>
</evidence>
<keyword evidence="5" id="KW-1185">Reference proteome</keyword>
<dbReference type="InterPro" id="IPR011009">
    <property type="entry name" value="Kinase-like_dom_sf"/>
</dbReference>
<comment type="caution">
    <text evidence="4">The sequence shown here is derived from an EMBL/GenBank/DDBJ whole genome shotgun (WGS) entry which is preliminary data.</text>
</comment>
<dbReference type="RefSeq" id="WP_220205195.1">
    <property type="nucleotide sequence ID" value="NZ_BNJK01000001.1"/>
</dbReference>
<reference evidence="4" key="1">
    <citation type="submission" date="2020-10" db="EMBL/GenBank/DDBJ databases">
        <title>Taxonomic study of unclassified bacteria belonging to the class Ktedonobacteria.</title>
        <authorList>
            <person name="Yabe S."/>
            <person name="Wang C.M."/>
            <person name="Zheng Y."/>
            <person name="Sakai Y."/>
            <person name="Cavaletti L."/>
            <person name="Monciardini P."/>
            <person name="Donadio S."/>
        </authorList>
    </citation>
    <scope>NUCLEOTIDE SEQUENCE</scope>
    <source>
        <strain evidence="4">ID150040</strain>
    </source>
</reference>
<keyword evidence="2" id="KW-1133">Transmembrane helix</keyword>
<dbReference type="InterPro" id="IPR050154">
    <property type="entry name" value="UbiB_kinase"/>
</dbReference>
<evidence type="ECO:0000259" key="3">
    <source>
        <dbReference type="PROSITE" id="PS50011"/>
    </source>
</evidence>
<dbReference type="SUPFAM" id="SSF56112">
    <property type="entry name" value="Protein kinase-like (PK-like)"/>
    <property type="match status" value="1"/>
</dbReference>
<organism evidence="4 5">
    <name type="scientific">Reticulibacter mediterranei</name>
    <dbReference type="NCBI Taxonomy" id="2778369"/>
    <lineage>
        <taxon>Bacteria</taxon>
        <taxon>Bacillati</taxon>
        <taxon>Chloroflexota</taxon>
        <taxon>Ktedonobacteria</taxon>
        <taxon>Ktedonobacterales</taxon>
        <taxon>Reticulibacteraceae</taxon>
        <taxon>Reticulibacter</taxon>
    </lineage>
</organism>
<dbReference type="CDD" id="cd05121">
    <property type="entry name" value="ABC1_ADCK3-like"/>
    <property type="match status" value="1"/>
</dbReference>
<dbReference type="GO" id="GO:0005524">
    <property type="term" value="F:ATP binding"/>
    <property type="evidence" value="ECO:0007669"/>
    <property type="project" value="InterPro"/>
</dbReference>
<gene>
    <name evidence="4" type="ORF">KSF_045060</name>
</gene>
<comment type="similarity">
    <text evidence="1">Belongs to the protein kinase superfamily. ADCK protein kinase family.</text>
</comment>
<dbReference type="PANTHER" id="PTHR10566">
    <property type="entry name" value="CHAPERONE-ACTIVITY OF BC1 COMPLEX CABC1 -RELATED"/>
    <property type="match status" value="1"/>
</dbReference>
<evidence type="ECO:0000256" key="2">
    <source>
        <dbReference type="SAM" id="Phobius"/>
    </source>
</evidence>
<dbReference type="GO" id="GO:0004672">
    <property type="term" value="F:protein kinase activity"/>
    <property type="evidence" value="ECO:0007669"/>
    <property type="project" value="InterPro"/>
</dbReference>
<feature type="transmembrane region" description="Helical" evidence="2">
    <location>
        <begin position="550"/>
        <end position="568"/>
    </location>
</feature>
<keyword evidence="2" id="KW-0812">Transmembrane</keyword>
<feature type="domain" description="Protein kinase" evidence="3">
    <location>
        <begin position="129"/>
        <end position="570"/>
    </location>
</feature>
<proteinExistence type="inferred from homology"/>
<name>A0A8J3IIW5_9CHLR</name>
<dbReference type="PROSITE" id="PS50011">
    <property type="entry name" value="PROTEIN_KINASE_DOM"/>
    <property type="match status" value="1"/>
</dbReference>
<dbReference type="Proteomes" id="UP000597444">
    <property type="component" value="Unassembled WGS sequence"/>
</dbReference>
<accession>A0A8J3IIW5</accession>
<keyword evidence="2" id="KW-0472">Membrane</keyword>
<dbReference type="AlphaFoldDB" id="A0A8J3IIW5"/>
<dbReference type="InterPro" id="IPR004147">
    <property type="entry name" value="ABC1_dom"/>
</dbReference>